<keyword evidence="2" id="KW-1185">Reference proteome</keyword>
<dbReference type="AlphaFoldDB" id="A0A3M7SMR6"/>
<comment type="caution">
    <text evidence="1">The sequence shown here is derived from an EMBL/GenBank/DDBJ whole genome shotgun (WGS) entry which is preliminary data.</text>
</comment>
<gene>
    <name evidence="1" type="ORF">BpHYR1_054119</name>
</gene>
<accession>A0A3M7SMR6</accession>
<sequence length="90" mass="10565">MEPTSYKVPAESYIKNALKKKTWQYGEQLLEKFLKIYEIVFTMEAIMPEKEGVMGHEFAPEMRKNMNRSRKEHGLATCKDLRKPGQIETL</sequence>
<proteinExistence type="predicted"/>
<evidence type="ECO:0000313" key="2">
    <source>
        <dbReference type="Proteomes" id="UP000276133"/>
    </source>
</evidence>
<evidence type="ECO:0000313" key="1">
    <source>
        <dbReference type="EMBL" id="RNA36975.1"/>
    </source>
</evidence>
<dbReference type="EMBL" id="REGN01001110">
    <property type="protein sequence ID" value="RNA36975.1"/>
    <property type="molecule type" value="Genomic_DNA"/>
</dbReference>
<organism evidence="1 2">
    <name type="scientific">Brachionus plicatilis</name>
    <name type="common">Marine rotifer</name>
    <name type="synonym">Brachionus muelleri</name>
    <dbReference type="NCBI Taxonomy" id="10195"/>
    <lineage>
        <taxon>Eukaryota</taxon>
        <taxon>Metazoa</taxon>
        <taxon>Spiralia</taxon>
        <taxon>Gnathifera</taxon>
        <taxon>Rotifera</taxon>
        <taxon>Eurotatoria</taxon>
        <taxon>Monogononta</taxon>
        <taxon>Pseudotrocha</taxon>
        <taxon>Ploima</taxon>
        <taxon>Brachionidae</taxon>
        <taxon>Brachionus</taxon>
    </lineage>
</organism>
<protein>
    <submittedName>
        <fullName evidence="1">Uncharacterized protein</fullName>
    </submittedName>
</protein>
<reference evidence="1 2" key="1">
    <citation type="journal article" date="2018" name="Sci. Rep.">
        <title>Genomic signatures of local adaptation to the degree of environmental predictability in rotifers.</title>
        <authorList>
            <person name="Franch-Gras L."/>
            <person name="Hahn C."/>
            <person name="Garcia-Roger E.M."/>
            <person name="Carmona M.J."/>
            <person name="Serra M."/>
            <person name="Gomez A."/>
        </authorList>
    </citation>
    <scope>NUCLEOTIDE SEQUENCE [LARGE SCALE GENOMIC DNA]</scope>
    <source>
        <strain evidence="1">HYR1</strain>
    </source>
</reference>
<dbReference type="Proteomes" id="UP000276133">
    <property type="component" value="Unassembled WGS sequence"/>
</dbReference>
<name>A0A3M7SMR6_BRAPC</name>